<keyword evidence="1" id="KW-0472">Membrane</keyword>
<evidence type="ECO:0000256" key="1">
    <source>
        <dbReference type="SAM" id="Phobius"/>
    </source>
</evidence>
<dbReference type="InterPro" id="IPR011992">
    <property type="entry name" value="EF-hand-dom_pair"/>
</dbReference>
<feature type="transmembrane region" description="Helical" evidence="1">
    <location>
        <begin position="36"/>
        <end position="54"/>
    </location>
</feature>
<protein>
    <recommendedName>
        <fullName evidence="3">EF-hand domain-containing protein</fullName>
    </recommendedName>
</protein>
<feature type="transmembrane region" description="Helical" evidence="1">
    <location>
        <begin position="66"/>
        <end position="85"/>
    </location>
</feature>
<name>A0AAU8HY92_9CAUD</name>
<dbReference type="SUPFAM" id="SSF47473">
    <property type="entry name" value="EF-hand"/>
    <property type="match status" value="1"/>
</dbReference>
<organism evidence="2">
    <name type="scientific">Rhizobium phage LG08</name>
    <dbReference type="NCBI Taxonomy" id="3129229"/>
    <lineage>
        <taxon>Viruses</taxon>
        <taxon>Duplodnaviria</taxon>
        <taxon>Heunggongvirae</taxon>
        <taxon>Uroviricota</taxon>
        <taxon>Caudoviricetes</taxon>
    </lineage>
</organism>
<keyword evidence="1" id="KW-1133">Transmembrane helix</keyword>
<evidence type="ECO:0008006" key="3">
    <source>
        <dbReference type="Google" id="ProtNLM"/>
    </source>
</evidence>
<dbReference type="EMBL" id="PP429226">
    <property type="protein sequence ID" value="XCI77593.1"/>
    <property type="molecule type" value="Genomic_DNA"/>
</dbReference>
<gene>
    <name evidence="2" type="ORF">LDCGVIBL_CDS0235</name>
</gene>
<evidence type="ECO:0000313" key="2">
    <source>
        <dbReference type="EMBL" id="XCI77593.1"/>
    </source>
</evidence>
<dbReference type="InterPro" id="IPR018247">
    <property type="entry name" value="EF_Hand_1_Ca_BS"/>
</dbReference>
<dbReference type="PROSITE" id="PS00018">
    <property type="entry name" value="EF_HAND_1"/>
    <property type="match status" value="1"/>
</dbReference>
<reference evidence="2" key="1">
    <citation type="submission" date="2024-03" db="EMBL/GenBank/DDBJ databases">
        <authorList>
            <person name="Chantapakul B."/>
            <person name="Wang S."/>
        </authorList>
    </citation>
    <scope>NUCLEOTIDE SEQUENCE</scope>
</reference>
<accession>A0AAU8HY92</accession>
<sequence>MASEREIDAIDTNHDGCISPEEFVTYQNRKWTYRRWIAFLTLFFYFFVGTVLLIKVEARDVEMYTALFVQISLFCGGIIAAYFGGSTVEELGMDRKKVFDEFIQIKELANKLKSGKDGEVG</sequence>
<proteinExistence type="predicted"/>
<keyword evidence="1" id="KW-0812">Transmembrane</keyword>